<dbReference type="EMBL" id="PTQR01000094">
    <property type="protein sequence ID" value="TKX20291.1"/>
    <property type="molecule type" value="Genomic_DNA"/>
</dbReference>
<accession>A0A4U7AUJ9</accession>
<evidence type="ECO:0000256" key="1">
    <source>
        <dbReference type="SAM" id="MobiDB-lite"/>
    </source>
</evidence>
<organism evidence="2 3">
    <name type="scientific">Elsinoe australis</name>
    <dbReference type="NCBI Taxonomy" id="40998"/>
    <lineage>
        <taxon>Eukaryota</taxon>
        <taxon>Fungi</taxon>
        <taxon>Dikarya</taxon>
        <taxon>Ascomycota</taxon>
        <taxon>Pezizomycotina</taxon>
        <taxon>Dothideomycetes</taxon>
        <taxon>Dothideomycetidae</taxon>
        <taxon>Myriangiales</taxon>
        <taxon>Elsinoaceae</taxon>
        <taxon>Elsinoe</taxon>
    </lineage>
</organism>
<dbReference type="AlphaFoldDB" id="A0A4U7AUJ9"/>
<evidence type="ECO:0000313" key="2">
    <source>
        <dbReference type="EMBL" id="TKX20291.1"/>
    </source>
</evidence>
<evidence type="ECO:0000313" key="3">
    <source>
        <dbReference type="Proteomes" id="UP000308133"/>
    </source>
</evidence>
<sequence>MHGPSPYNFVDLTTEPPTSPASHESGIVQAVGQSLAVLEGIQTRRGIRKEALRKKIRNASNRRRILVEHYKEMLAQQDNIKAELEEFRTFFENHEARLESGLTSRQNSAVMAIISSVEPVSDQKLRVLETLREDELRNDEEERLSPWRVFKSDSNVDADYGTLHMILDSNWVTTEKGPAFIEEGAVLFESAGEVSRHYALTASSSTI</sequence>
<protein>
    <submittedName>
        <fullName evidence="2">Uncharacterized protein</fullName>
    </submittedName>
</protein>
<gene>
    <name evidence="2" type="ORF">C1H76_7544</name>
</gene>
<comment type="caution">
    <text evidence="2">The sequence shown here is derived from an EMBL/GenBank/DDBJ whole genome shotgun (WGS) entry which is preliminary data.</text>
</comment>
<dbReference type="Proteomes" id="UP000308133">
    <property type="component" value="Unassembled WGS sequence"/>
</dbReference>
<proteinExistence type="predicted"/>
<name>A0A4U7AUJ9_9PEZI</name>
<reference evidence="2 3" key="1">
    <citation type="submission" date="2018-02" db="EMBL/GenBank/DDBJ databases">
        <title>Draft genome sequences of Elsinoe sp., causing black scab on jojoba.</title>
        <authorList>
            <person name="Stodart B."/>
            <person name="Jeffress S."/>
            <person name="Ash G."/>
            <person name="Arun Chinnappa K."/>
        </authorList>
    </citation>
    <scope>NUCLEOTIDE SEQUENCE [LARGE SCALE GENOMIC DNA]</scope>
    <source>
        <strain evidence="2 3">Hillstone_2</strain>
    </source>
</reference>
<feature type="region of interest" description="Disordered" evidence="1">
    <location>
        <begin position="1"/>
        <end position="24"/>
    </location>
</feature>